<organism evidence="1 2">
    <name type="scientific">Dreissena polymorpha</name>
    <name type="common">Zebra mussel</name>
    <name type="synonym">Mytilus polymorpha</name>
    <dbReference type="NCBI Taxonomy" id="45954"/>
    <lineage>
        <taxon>Eukaryota</taxon>
        <taxon>Metazoa</taxon>
        <taxon>Spiralia</taxon>
        <taxon>Lophotrochozoa</taxon>
        <taxon>Mollusca</taxon>
        <taxon>Bivalvia</taxon>
        <taxon>Autobranchia</taxon>
        <taxon>Heteroconchia</taxon>
        <taxon>Euheterodonta</taxon>
        <taxon>Imparidentia</taxon>
        <taxon>Neoheterodontei</taxon>
        <taxon>Myida</taxon>
        <taxon>Dreissenoidea</taxon>
        <taxon>Dreissenidae</taxon>
        <taxon>Dreissena</taxon>
    </lineage>
</organism>
<name>A0A9D4BRQ4_DREPO</name>
<keyword evidence="2" id="KW-1185">Reference proteome</keyword>
<evidence type="ECO:0000313" key="1">
    <source>
        <dbReference type="EMBL" id="KAH3702857.1"/>
    </source>
</evidence>
<sequence>MNNITPTEWGWKQENDKLIPIMIRSNLHMKSYFKSSMIVTVVQDVNPLDKAADSMDSPALLHVTFDKLKTVTTKTIHKRYVLNTRRTTPTVERSEIFL</sequence>
<evidence type="ECO:0000313" key="2">
    <source>
        <dbReference type="Proteomes" id="UP000828390"/>
    </source>
</evidence>
<accession>A0A9D4BRQ4</accession>
<dbReference type="AlphaFoldDB" id="A0A9D4BRQ4"/>
<dbReference type="EMBL" id="JAIWYP010000015">
    <property type="protein sequence ID" value="KAH3702857.1"/>
    <property type="molecule type" value="Genomic_DNA"/>
</dbReference>
<reference evidence="1" key="2">
    <citation type="submission" date="2020-11" db="EMBL/GenBank/DDBJ databases">
        <authorList>
            <person name="McCartney M.A."/>
            <person name="Auch B."/>
            <person name="Kono T."/>
            <person name="Mallez S."/>
            <person name="Becker A."/>
            <person name="Gohl D.M."/>
            <person name="Silverstein K.A.T."/>
            <person name="Koren S."/>
            <person name="Bechman K.B."/>
            <person name="Herman A."/>
            <person name="Abrahante J.E."/>
            <person name="Garbe J."/>
        </authorList>
    </citation>
    <scope>NUCLEOTIDE SEQUENCE</scope>
    <source>
        <strain evidence="1">Duluth1</strain>
        <tissue evidence="1">Whole animal</tissue>
    </source>
</reference>
<proteinExistence type="predicted"/>
<protein>
    <submittedName>
        <fullName evidence="1">Uncharacterized protein</fullName>
    </submittedName>
</protein>
<comment type="caution">
    <text evidence="1">The sequence shown here is derived from an EMBL/GenBank/DDBJ whole genome shotgun (WGS) entry which is preliminary data.</text>
</comment>
<dbReference type="Proteomes" id="UP000828390">
    <property type="component" value="Unassembled WGS sequence"/>
</dbReference>
<reference evidence="1" key="1">
    <citation type="journal article" date="2019" name="bioRxiv">
        <title>The Genome of the Zebra Mussel, Dreissena polymorpha: A Resource for Invasive Species Research.</title>
        <authorList>
            <person name="McCartney M.A."/>
            <person name="Auch B."/>
            <person name="Kono T."/>
            <person name="Mallez S."/>
            <person name="Zhang Y."/>
            <person name="Obille A."/>
            <person name="Becker A."/>
            <person name="Abrahante J.E."/>
            <person name="Garbe J."/>
            <person name="Badalamenti J.P."/>
            <person name="Herman A."/>
            <person name="Mangelson H."/>
            <person name="Liachko I."/>
            <person name="Sullivan S."/>
            <person name="Sone E.D."/>
            <person name="Koren S."/>
            <person name="Silverstein K.A.T."/>
            <person name="Beckman K.B."/>
            <person name="Gohl D.M."/>
        </authorList>
    </citation>
    <scope>NUCLEOTIDE SEQUENCE</scope>
    <source>
        <strain evidence="1">Duluth1</strain>
        <tissue evidence="1">Whole animal</tissue>
    </source>
</reference>
<gene>
    <name evidence="1" type="ORF">DPMN_077883</name>
</gene>